<dbReference type="PANTHER" id="PTHR24416:SF579">
    <property type="entry name" value="DISCOIDIN DOMAIN-CONTAINING RECEPTOR 2-LIKE PROTEIN"/>
    <property type="match status" value="1"/>
</dbReference>
<dbReference type="GO" id="GO:0005518">
    <property type="term" value="F:collagen binding"/>
    <property type="evidence" value="ECO:0007669"/>
    <property type="project" value="TreeGrafter"/>
</dbReference>
<dbReference type="InterPro" id="IPR048525">
    <property type="entry name" value="DDR1-2_DS-like"/>
</dbReference>
<feature type="domain" description="Protein kinase" evidence="17">
    <location>
        <begin position="686"/>
        <end position="961"/>
    </location>
</feature>
<keyword evidence="6 14" id="KW-0067">ATP-binding</keyword>
<gene>
    <name evidence="19" type="ORF">Fcan01_07195</name>
</gene>
<comment type="catalytic activity">
    <reaction evidence="12">
        <text>L-tyrosyl-[protein] + ATP = O-phospho-L-tyrosyl-[protein] + ADP + H(+)</text>
        <dbReference type="Rhea" id="RHEA:10596"/>
        <dbReference type="Rhea" id="RHEA-COMP:10136"/>
        <dbReference type="Rhea" id="RHEA-COMP:20101"/>
        <dbReference type="ChEBI" id="CHEBI:15378"/>
        <dbReference type="ChEBI" id="CHEBI:30616"/>
        <dbReference type="ChEBI" id="CHEBI:46858"/>
        <dbReference type="ChEBI" id="CHEBI:61978"/>
        <dbReference type="ChEBI" id="CHEBI:456216"/>
        <dbReference type="EC" id="2.7.10.1"/>
    </reaction>
</comment>
<organism evidence="19 20">
    <name type="scientific">Folsomia candida</name>
    <name type="common">Springtail</name>
    <dbReference type="NCBI Taxonomy" id="158441"/>
    <lineage>
        <taxon>Eukaryota</taxon>
        <taxon>Metazoa</taxon>
        <taxon>Ecdysozoa</taxon>
        <taxon>Arthropoda</taxon>
        <taxon>Hexapoda</taxon>
        <taxon>Collembola</taxon>
        <taxon>Entomobryomorpha</taxon>
        <taxon>Isotomoidea</taxon>
        <taxon>Isotomidae</taxon>
        <taxon>Proisotominae</taxon>
        <taxon>Folsomia</taxon>
    </lineage>
</organism>
<evidence type="ECO:0000256" key="14">
    <source>
        <dbReference type="PROSITE-ProRule" id="PRU10141"/>
    </source>
</evidence>
<keyword evidence="9" id="KW-1015">Disulfide bond</keyword>
<evidence type="ECO:0000256" key="5">
    <source>
        <dbReference type="ARBA" id="ARBA00022741"/>
    </source>
</evidence>
<comment type="caution">
    <text evidence="19">The sequence shown here is derived from an EMBL/GenBank/DDBJ whole genome shotgun (WGS) entry which is preliminary data.</text>
</comment>
<dbReference type="Pfam" id="PF00754">
    <property type="entry name" value="F5_F8_type_C"/>
    <property type="match status" value="1"/>
</dbReference>
<dbReference type="AlphaFoldDB" id="A0A226EK82"/>
<dbReference type="Pfam" id="PF07714">
    <property type="entry name" value="PK_Tyr_Ser-Thr"/>
    <property type="match status" value="1"/>
</dbReference>
<feature type="binding site" evidence="14">
    <location>
        <position position="719"/>
    </location>
    <ligand>
        <name>ATP</name>
        <dbReference type="ChEBI" id="CHEBI:30616"/>
    </ligand>
</feature>
<dbReference type="SUPFAM" id="SSF49785">
    <property type="entry name" value="Galactose-binding domain-like"/>
    <property type="match status" value="1"/>
</dbReference>
<dbReference type="EMBL" id="LNIX01000003">
    <property type="protein sequence ID" value="OXA57161.1"/>
    <property type="molecule type" value="Genomic_DNA"/>
</dbReference>
<evidence type="ECO:0000256" key="10">
    <source>
        <dbReference type="ARBA" id="ARBA00023170"/>
    </source>
</evidence>
<dbReference type="PROSITE" id="PS50011">
    <property type="entry name" value="PROTEIN_KINASE_DOM"/>
    <property type="match status" value="1"/>
</dbReference>
<keyword evidence="10 19" id="KW-0675">Receptor</keyword>
<evidence type="ECO:0000256" key="4">
    <source>
        <dbReference type="ARBA" id="ARBA00022729"/>
    </source>
</evidence>
<dbReference type="Gene3D" id="1.10.510.10">
    <property type="entry name" value="Transferase(Phosphotransferase) domain 1"/>
    <property type="match status" value="1"/>
</dbReference>
<evidence type="ECO:0000256" key="3">
    <source>
        <dbReference type="ARBA" id="ARBA00022692"/>
    </source>
</evidence>
<dbReference type="PANTHER" id="PTHR24416">
    <property type="entry name" value="TYROSINE-PROTEIN KINASE RECEPTOR"/>
    <property type="match status" value="1"/>
</dbReference>
<dbReference type="InterPro" id="IPR050122">
    <property type="entry name" value="RTK"/>
</dbReference>
<dbReference type="PROSITE" id="PS00109">
    <property type="entry name" value="PROTEIN_KINASE_TYR"/>
    <property type="match status" value="1"/>
</dbReference>
<feature type="compositionally biased region" description="Polar residues" evidence="15">
    <location>
        <begin position="89"/>
        <end position="102"/>
    </location>
</feature>
<dbReference type="Gene3D" id="3.30.200.20">
    <property type="entry name" value="Phosphorylase Kinase, domain 1"/>
    <property type="match status" value="1"/>
</dbReference>
<keyword evidence="7 16" id="KW-1133">Transmembrane helix</keyword>
<protein>
    <submittedName>
        <fullName evidence="19">Discoidin domain-containing receptor 2</fullName>
    </submittedName>
</protein>
<dbReference type="Gene3D" id="2.60.120.1190">
    <property type="match status" value="1"/>
</dbReference>
<evidence type="ECO:0000256" key="8">
    <source>
        <dbReference type="ARBA" id="ARBA00023136"/>
    </source>
</evidence>
<dbReference type="OrthoDB" id="6071166at2759"/>
<evidence type="ECO:0000259" key="17">
    <source>
        <dbReference type="PROSITE" id="PS50011"/>
    </source>
</evidence>
<evidence type="ECO:0000256" key="16">
    <source>
        <dbReference type="SAM" id="Phobius"/>
    </source>
</evidence>
<dbReference type="InterPro" id="IPR008979">
    <property type="entry name" value="Galactose-bd-like_sf"/>
</dbReference>
<dbReference type="PROSITE" id="PS00107">
    <property type="entry name" value="PROTEIN_KINASE_ATP"/>
    <property type="match status" value="1"/>
</dbReference>
<comment type="similarity">
    <text evidence="13">Belongs to the protein kinase superfamily. Tyr protein kinase family. Insulin receptor subfamily.</text>
</comment>
<proteinExistence type="inferred from homology"/>
<dbReference type="Proteomes" id="UP000198287">
    <property type="component" value="Unassembled WGS sequence"/>
</dbReference>
<evidence type="ECO:0000259" key="18">
    <source>
        <dbReference type="PROSITE" id="PS50022"/>
    </source>
</evidence>
<dbReference type="Gene3D" id="2.60.120.260">
    <property type="entry name" value="Galactose-binding domain-like"/>
    <property type="match status" value="1"/>
</dbReference>
<dbReference type="SMART" id="SM00219">
    <property type="entry name" value="TyrKc"/>
    <property type="match status" value="1"/>
</dbReference>
<keyword evidence="8 16" id="KW-0472">Membrane</keyword>
<keyword evidence="11" id="KW-0325">Glycoprotein</keyword>
<keyword evidence="5 14" id="KW-0547">Nucleotide-binding</keyword>
<dbReference type="InterPro" id="IPR011009">
    <property type="entry name" value="Kinase-like_dom_sf"/>
</dbReference>
<dbReference type="PROSITE" id="PS50022">
    <property type="entry name" value="FA58C_3"/>
    <property type="match status" value="1"/>
</dbReference>
<evidence type="ECO:0000313" key="19">
    <source>
        <dbReference type="EMBL" id="OXA57161.1"/>
    </source>
</evidence>
<evidence type="ECO:0000256" key="11">
    <source>
        <dbReference type="ARBA" id="ARBA00023180"/>
    </source>
</evidence>
<evidence type="ECO:0000256" key="13">
    <source>
        <dbReference type="ARBA" id="ARBA00061639"/>
    </source>
</evidence>
<sequence length="994" mass="112135">MLAQCGSPSPPAMLKPWRMRIHYLVKNYLLPSFKMKPTWSKRSTATSDIILWAFLHLYCHLSLVEGLDLSQCNMPLGMESNELPDEDLSASSSFEPGTVGPQNGRLNQDRLGGAWCPKSQVTSEYQEWLQRTCSQKIELHTVHVITATETQGRFGNGQGAEFAEAYVISYWRPELNKWVRYRDHTGNEIIKGNINTYLPSKTEMNPPIIASKIRILPYSYHRRTVCMRVEIYGCAFRGGLLSYSTIQGSKRGENWNLFDYTYDGVWEGQNLSSGLGQLTDGRIGPNNFKDDYYGHERGKGWVGWKNETRETKNETSPVEILFKFDSVREFSHVHIHSSNQFSKDVSVFSEARLFFSIGGKFFGREPIIIQTKEDCIFEDPKNITIKLHHRVGQYVKLQLFWQSKWLLISEITFDSQPAMGNFTEEMALPPPTMIHPPSQEVGSSIAQSDASESISHNRIHTSNKNPISGPHPPLLPPSIISSEEWTSATIVLTAVISSFIAIILVLLLILTALLFRHKLVAQGKIPPGCHNGTLASPPHYENHNRHHLDFGIGYTAPEDIVHKSKGSSGGEYEEPFVDPQFSSFVLESNGLIATSLGNSNNGSNGKMAEYYSCTLVSNPLSRGNQNDSGNEYEYAELGKLLPTNQLSPMKSISNSPAAVNRCAQPRVNLQLKFRELGVLELPKRNLRMLRKLGDGVFGTVFIGELEHGSKGDKNLVAVKHLLRNATDKDKLDFVEEVRLLSTLHDPNVASVLGVVCSEGDLYSVVLEFLELGDLCQFLKQNDSMRSGSNKKLSLNSLLHIASQIASGMKFLEIRNIVHRDLAARNCVVGRGLLVKISHFATDTDQYSQDYYKLDGKMPLPIRWMAWESLFMGKYSSKSDVWSYGATLFEIFSFCRHPPYGNMNEQEVLHNLRRLSIDDPSDPFQPPSRPHACPRDVYQLMCDMWRREDDDRPSFRDLHVFLTRKNINFVPSQPNFNANSTLGSTTSSYVEHYIV</sequence>
<name>A0A226EK82_FOLCA</name>
<dbReference type="InterPro" id="IPR008266">
    <property type="entry name" value="Tyr_kinase_AS"/>
</dbReference>
<keyword evidence="20" id="KW-1185">Reference proteome</keyword>
<dbReference type="PRINTS" id="PR00109">
    <property type="entry name" value="TYRKINASE"/>
</dbReference>
<keyword evidence="3 16" id="KW-0812">Transmembrane</keyword>
<evidence type="ECO:0000256" key="1">
    <source>
        <dbReference type="ARBA" id="ARBA00004251"/>
    </source>
</evidence>
<keyword evidence="2" id="KW-1003">Cell membrane</keyword>
<keyword evidence="4" id="KW-0732">Signal</keyword>
<evidence type="ECO:0000256" key="2">
    <source>
        <dbReference type="ARBA" id="ARBA00022475"/>
    </source>
</evidence>
<evidence type="ECO:0000256" key="15">
    <source>
        <dbReference type="SAM" id="MobiDB-lite"/>
    </source>
</evidence>
<dbReference type="GO" id="GO:0048680">
    <property type="term" value="P:positive regulation of axon regeneration"/>
    <property type="evidence" value="ECO:0007669"/>
    <property type="project" value="UniProtKB-ARBA"/>
</dbReference>
<feature type="region of interest" description="Disordered" evidence="15">
    <location>
        <begin position="83"/>
        <end position="102"/>
    </location>
</feature>
<dbReference type="FunFam" id="2.60.120.260:FF:000007">
    <property type="entry name" value="Discoidin domain receptor tyrosine kinase 1"/>
    <property type="match status" value="1"/>
</dbReference>
<dbReference type="SMART" id="SM00231">
    <property type="entry name" value="FA58C"/>
    <property type="match status" value="1"/>
</dbReference>
<dbReference type="InterPro" id="IPR000719">
    <property type="entry name" value="Prot_kinase_dom"/>
</dbReference>
<feature type="transmembrane region" description="Helical" evidence="16">
    <location>
        <begin position="490"/>
        <end position="515"/>
    </location>
</feature>
<evidence type="ECO:0000313" key="20">
    <source>
        <dbReference type="Proteomes" id="UP000198287"/>
    </source>
</evidence>
<dbReference type="SUPFAM" id="SSF56112">
    <property type="entry name" value="Protein kinase-like (PK-like)"/>
    <property type="match status" value="1"/>
</dbReference>
<dbReference type="OMA" id="AIHIYCN"/>
<dbReference type="GO" id="GO:0038062">
    <property type="term" value="F:protein tyrosine kinase collagen receptor activity"/>
    <property type="evidence" value="ECO:0007669"/>
    <property type="project" value="TreeGrafter"/>
</dbReference>
<dbReference type="InterPro" id="IPR017441">
    <property type="entry name" value="Protein_kinase_ATP_BS"/>
</dbReference>
<dbReference type="GO" id="GO:0043235">
    <property type="term" value="C:receptor complex"/>
    <property type="evidence" value="ECO:0007669"/>
    <property type="project" value="TreeGrafter"/>
</dbReference>
<dbReference type="InterPro" id="IPR020635">
    <property type="entry name" value="Tyr_kinase_cat_dom"/>
</dbReference>
<dbReference type="InterPro" id="IPR000421">
    <property type="entry name" value="FA58C"/>
</dbReference>
<dbReference type="PROSITE" id="PS01286">
    <property type="entry name" value="FA58C_2"/>
    <property type="match status" value="1"/>
</dbReference>
<dbReference type="InterPro" id="IPR001245">
    <property type="entry name" value="Ser-Thr/Tyr_kinase_cat_dom"/>
</dbReference>
<evidence type="ECO:0000256" key="6">
    <source>
        <dbReference type="ARBA" id="ARBA00022840"/>
    </source>
</evidence>
<accession>A0A226EK82</accession>
<comment type="subcellular location">
    <subcellularLocation>
        <location evidence="1">Cell membrane</location>
        <topology evidence="1">Single-pass type I membrane protein</topology>
    </subcellularLocation>
</comment>
<dbReference type="Pfam" id="PF21114">
    <property type="entry name" value="DDR1-2_DS-like"/>
    <property type="match status" value="1"/>
</dbReference>
<evidence type="ECO:0000256" key="7">
    <source>
        <dbReference type="ARBA" id="ARBA00022989"/>
    </source>
</evidence>
<feature type="domain" description="F5/8 type C" evidence="18">
    <location>
        <begin position="72"/>
        <end position="234"/>
    </location>
</feature>
<reference evidence="19 20" key="1">
    <citation type="submission" date="2015-12" db="EMBL/GenBank/DDBJ databases">
        <title>The genome of Folsomia candida.</title>
        <authorList>
            <person name="Faddeeva A."/>
            <person name="Derks M.F."/>
            <person name="Anvar Y."/>
            <person name="Smit S."/>
            <person name="Van Straalen N."/>
            <person name="Roelofs D."/>
        </authorList>
    </citation>
    <scope>NUCLEOTIDE SEQUENCE [LARGE SCALE GENOMIC DNA]</scope>
    <source>
        <strain evidence="19 20">VU population</strain>
        <tissue evidence="19">Whole body</tissue>
    </source>
</reference>
<dbReference type="GO" id="GO:0051897">
    <property type="term" value="P:positive regulation of phosphatidylinositol 3-kinase/protein kinase B signal transduction"/>
    <property type="evidence" value="ECO:0007669"/>
    <property type="project" value="TreeGrafter"/>
</dbReference>
<dbReference type="GO" id="GO:0005524">
    <property type="term" value="F:ATP binding"/>
    <property type="evidence" value="ECO:0007669"/>
    <property type="project" value="UniProtKB-UniRule"/>
</dbReference>
<dbReference type="CDD" id="cd00057">
    <property type="entry name" value="FA58C"/>
    <property type="match status" value="1"/>
</dbReference>
<evidence type="ECO:0000256" key="9">
    <source>
        <dbReference type="ARBA" id="ARBA00023157"/>
    </source>
</evidence>
<evidence type="ECO:0000256" key="12">
    <source>
        <dbReference type="ARBA" id="ARBA00051243"/>
    </source>
</evidence>
<dbReference type="GO" id="GO:0005886">
    <property type="term" value="C:plasma membrane"/>
    <property type="evidence" value="ECO:0007669"/>
    <property type="project" value="UniProtKB-SubCell"/>
</dbReference>